<dbReference type="WBParaSite" id="TREG1_108840.1">
    <property type="protein sequence ID" value="TREG1_108840.1"/>
    <property type="gene ID" value="TREG1_108840"/>
</dbReference>
<dbReference type="AlphaFoldDB" id="A0AA85IT14"/>
<name>A0AA85IT14_TRIRE</name>
<proteinExistence type="predicted"/>
<reference evidence="2" key="2">
    <citation type="submission" date="2023-11" db="UniProtKB">
        <authorList>
            <consortium name="WormBaseParasite"/>
        </authorList>
    </citation>
    <scope>IDENTIFICATION</scope>
</reference>
<protein>
    <submittedName>
        <fullName evidence="2">Uncharacterized protein</fullName>
    </submittedName>
</protein>
<reference evidence="1" key="1">
    <citation type="submission" date="2022-06" db="EMBL/GenBank/DDBJ databases">
        <authorList>
            <person name="Berger JAMES D."/>
            <person name="Berger JAMES D."/>
        </authorList>
    </citation>
    <scope>NUCLEOTIDE SEQUENCE [LARGE SCALE GENOMIC DNA]</scope>
</reference>
<sequence>MTSGNETDKQSSSGVHAVINVLGRQVLNHLSKVNWQFESDPTSEHEPVLPRKFHLMLDKDYFPKSEVCEIHELQRIWSVVAGCAASYAYKTIGAGYSKAMKVWLANAASTAIIFSLIGEIPRSEEKRSETVESVALPDSISIDEADGNWFYGTWTKQNLASESEMQTVIQPKMTDACLQVMIASVVNFYQNNRYTPPSKMSTDNNKNSSYAARILKNASWSQYGIADKSDRIKIMKITGQWISRIHVFNVFTCLKTLKHPLKYVRVIGMGTLPFSQEVKDQLSHLPSGWKRTEIAEAIARKLVNSNLFHLFRDVKGLISLRSRIDEILQDPFYYHPDSDYLIKDPLKPNSIDDANNLLGRLITYLKYSEPDSELFNSAYLKVGGRTREKDYNDYSENWEILLKKIYTSDASTRQEIIDSEVSKLKGTTNHFRNQQELLNKCFKLYNVQSSY</sequence>
<evidence type="ECO:0000313" key="2">
    <source>
        <dbReference type="WBParaSite" id="TREG1_108840.1"/>
    </source>
</evidence>
<evidence type="ECO:0000313" key="1">
    <source>
        <dbReference type="Proteomes" id="UP000050795"/>
    </source>
</evidence>
<dbReference type="Proteomes" id="UP000050795">
    <property type="component" value="Unassembled WGS sequence"/>
</dbReference>
<accession>A0AA85IT14</accession>
<organism evidence="1 2">
    <name type="scientific">Trichobilharzia regenti</name>
    <name type="common">Nasal bird schistosome</name>
    <dbReference type="NCBI Taxonomy" id="157069"/>
    <lineage>
        <taxon>Eukaryota</taxon>
        <taxon>Metazoa</taxon>
        <taxon>Spiralia</taxon>
        <taxon>Lophotrochozoa</taxon>
        <taxon>Platyhelminthes</taxon>
        <taxon>Trematoda</taxon>
        <taxon>Digenea</taxon>
        <taxon>Strigeidida</taxon>
        <taxon>Schistosomatoidea</taxon>
        <taxon>Schistosomatidae</taxon>
        <taxon>Trichobilharzia</taxon>
    </lineage>
</organism>
<keyword evidence="1" id="KW-1185">Reference proteome</keyword>